<dbReference type="Gene3D" id="3.40.50.450">
    <property type="match status" value="1"/>
</dbReference>
<comment type="subcellular location">
    <subcellularLocation>
        <location evidence="12">Cytoplasm</location>
    </subcellularLocation>
</comment>
<dbReference type="GO" id="GO:0047334">
    <property type="term" value="F:diphosphate-fructose-6-phosphate 1-phosphotransferase activity"/>
    <property type="evidence" value="ECO:0007669"/>
    <property type="project" value="UniProtKB-EC"/>
</dbReference>
<comment type="cofactor">
    <cofactor evidence="1 12">
        <name>Mg(2+)</name>
        <dbReference type="ChEBI" id="CHEBI:18420"/>
    </cofactor>
</comment>
<protein>
    <recommendedName>
        <fullName evidence="12">ATP-dependent 6-phosphofructokinase</fullName>
        <shortName evidence="12">ATP-PFK</shortName>
        <shortName evidence="12">Phosphofructokinase</shortName>
        <ecNumber evidence="12">2.7.1.11</ecNumber>
    </recommendedName>
    <alternativeName>
        <fullName evidence="12">Phosphohexokinase</fullName>
    </alternativeName>
</protein>
<feature type="binding site" evidence="12">
    <location>
        <position position="299"/>
    </location>
    <ligand>
        <name>substrate</name>
    </ligand>
</feature>
<dbReference type="EC" id="2.7.1.11" evidence="12"/>
<accession>A0A445MSU6</accession>
<keyword evidence="5 12" id="KW-0547">Nucleotide-binding</keyword>
<dbReference type="PANTHER" id="PTHR45770">
    <property type="entry name" value="ATP-DEPENDENT 6-PHOSPHOFRUCTOKINASE 1"/>
    <property type="match status" value="1"/>
</dbReference>
<feature type="domain" description="Phosphofructokinase" evidence="13">
    <location>
        <begin position="73"/>
        <end position="376"/>
    </location>
</feature>
<keyword evidence="9 12" id="KW-0324">Glycolysis</keyword>
<evidence type="ECO:0000256" key="6">
    <source>
        <dbReference type="ARBA" id="ARBA00022777"/>
    </source>
</evidence>
<dbReference type="AlphaFoldDB" id="A0A445MSU6"/>
<dbReference type="GO" id="GO:0005524">
    <property type="term" value="F:ATP binding"/>
    <property type="evidence" value="ECO:0007669"/>
    <property type="project" value="UniProtKB-KW"/>
</dbReference>
<feature type="binding site" evidence="12">
    <location>
        <begin position="172"/>
        <end position="175"/>
    </location>
    <ligand>
        <name>ATP</name>
        <dbReference type="ChEBI" id="CHEBI:30616"/>
    </ligand>
</feature>
<dbReference type="GO" id="GO:0003872">
    <property type="term" value="F:6-phosphofructokinase activity"/>
    <property type="evidence" value="ECO:0007669"/>
    <property type="project" value="UniProtKB-UniRule"/>
</dbReference>
<evidence type="ECO:0000256" key="7">
    <source>
        <dbReference type="ARBA" id="ARBA00022840"/>
    </source>
</evidence>
<dbReference type="HAMAP" id="MF_01981">
    <property type="entry name" value="Phosphofructokinase_II_X"/>
    <property type="match status" value="1"/>
</dbReference>
<feature type="active site" description="Proton acceptor" evidence="12">
    <location>
        <position position="203"/>
    </location>
</feature>
<feature type="binding site" evidence="12">
    <location>
        <position position="81"/>
    </location>
    <ligand>
        <name>ATP</name>
        <dbReference type="ChEBI" id="CHEBI:30616"/>
    </ligand>
</feature>
<dbReference type="UniPathway" id="UPA00109">
    <property type="reaction ID" value="UER00182"/>
</dbReference>
<feature type="binding site" evidence="12">
    <location>
        <begin position="201"/>
        <end position="203"/>
    </location>
    <ligand>
        <name>substrate</name>
    </ligand>
</feature>
<comment type="catalytic activity">
    <reaction evidence="10 12">
        <text>beta-D-fructose 6-phosphate + ATP = beta-D-fructose 1,6-bisphosphate + ADP + H(+)</text>
        <dbReference type="Rhea" id="RHEA:16109"/>
        <dbReference type="ChEBI" id="CHEBI:15378"/>
        <dbReference type="ChEBI" id="CHEBI:30616"/>
        <dbReference type="ChEBI" id="CHEBI:32966"/>
        <dbReference type="ChEBI" id="CHEBI:57634"/>
        <dbReference type="ChEBI" id="CHEBI:456216"/>
        <dbReference type="EC" id="2.7.1.11"/>
    </reaction>
</comment>
<comment type="catalytic activity">
    <reaction evidence="11">
        <text>beta-D-fructose 6-phosphate + diphosphate = beta-D-fructose 1,6-bisphosphate + phosphate + H(+)</text>
        <dbReference type="Rhea" id="RHEA:13613"/>
        <dbReference type="ChEBI" id="CHEBI:15378"/>
        <dbReference type="ChEBI" id="CHEBI:32966"/>
        <dbReference type="ChEBI" id="CHEBI:33019"/>
        <dbReference type="ChEBI" id="CHEBI:43474"/>
        <dbReference type="ChEBI" id="CHEBI:57634"/>
        <dbReference type="EC" id="2.7.1.90"/>
    </reaction>
</comment>
<feature type="binding site" evidence="12">
    <location>
        <begin position="147"/>
        <end position="148"/>
    </location>
    <ligand>
        <name>ATP</name>
        <dbReference type="ChEBI" id="CHEBI:30616"/>
    </ligand>
</feature>
<keyword evidence="6 12" id="KW-0418">Kinase</keyword>
<dbReference type="EMBL" id="OJIN01000046">
    <property type="protein sequence ID" value="SPD72536.1"/>
    <property type="molecule type" value="Genomic_DNA"/>
</dbReference>
<keyword evidence="4 12" id="KW-0479">Metal-binding</keyword>
<proteinExistence type="inferred from homology"/>
<dbReference type="GO" id="GO:0046872">
    <property type="term" value="F:metal ion binding"/>
    <property type="evidence" value="ECO:0007669"/>
    <property type="project" value="UniProtKB-KW"/>
</dbReference>
<evidence type="ECO:0000256" key="8">
    <source>
        <dbReference type="ARBA" id="ARBA00022842"/>
    </source>
</evidence>
<comment type="similarity">
    <text evidence="12">Belongs to the phosphofructokinase type A (PFKA) family. PPi-dependent PFK group II subfamily. Atypical ATP-dependent clade 'X' sub-subfamily.</text>
</comment>
<dbReference type="NCBIfam" id="NF005301">
    <property type="entry name" value="PRK06830.1"/>
    <property type="match status" value="1"/>
</dbReference>
<dbReference type="GO" id="GO:0005737">
    <property type="term" value="C:cytoplasm"/>
    <property type="evidence" value="ECO:0007669"/>
    <property type="project" value="UniProtKB-SubCell"/>
</dbReference>
<dbReference type="InterPro" id="IPR050929">
    <property type="entry name" value="PFKA"/>
</dbReference>
<dbReference type="PIRSF" id="PIRSF000534">
    <property type="entry name" value="PPi_PFK_TP0108"/>
    <property type="match status" value="1"/>
</dbReference>
<dbReference type="InterPro" id="IPR000023">
    <property type="entry name" value="Phosphofructokinase_dom"/>
</dbReference>
<evidence type="ECO:0000256" key="5">
    <source>
        <dbReference type="ARBA" id="ARBA00022741"/>
    </source>
</evidence>
<feature type="site" description="Important for substrate specificity; cannot use PPi as phosphoryl donor" evidence="12">
    <location>
        <position position="174"/>
    </location>
</feature>
<comment type="pathway">
    <text evidence="12">Carbohydrate degradation; glycolysis; D-glyceraldehyde 3-phosphate and glycerone phosphate from D-glucose: step 3/4.</text>
</comment>
<evidence type="ECO:0000256" key="4">
    <source>
        <dbReference type="ARBA" id="ARBA00022723"/>
    </source>
</evidence>
<comment type="function">
    <text evidence="2">Catalyzes the phosphorylation of D-fructose 6-phosphate, the first committing step of glycolysis. Uses inorganic phosphate (PPi) as phosphoryl donor instead of ATP like common ATP-dependent phosphofructokinases (ATP-PFKs), which renders the reaction reversible, and can thus function both in glycolysis and gluconeogenesis. Consistently, PPi-PFK can replace the enzymes of both the forward (ATP-PFK) and reverse (fructose-bisphosphatase (FBPase)) reactions.</text>
</comment>
<evidence type="ECO:0000259" key="13">
    <source>
        <dbReference type="Pfam" id="PF00365"/>
    </source>
</evidence>
<evidence type="ECO:0000256" key="10">
    <source>
        <dbReference type="ARBA" id="ARBA00048070"/>
    </source>
</evidence>
<keyword evidence="12" id="KW-0963">Cytoplasm</keyword>
<keyword evidence="3 12" id="KW-0808">Transferase</keyword>
<keyword evidence="7 12" id="KW-0067">ATP-binding</keyword>
<dbReference type="FunFam" id="3.40.50.450:FF:000002">
    <property type="entry name" value="ATP-dependent 6-phosphofructokinase"/>
    <property type="match status" value="1"/>
</dbReference>
<evidence type="ECO:0000256" key="1">
    <source>
        <dbReference type="ARBA" id="ARBA00001946"/>
    </source>
</evidence>
<dbReference type="InterPro" id="IPR012004">
    <property type="entry name" value="PyroP-dep_PFK_TP0108"/>
</dbReference>
<reference evidence="14" key="1">
    <citation type="submission" date="2018-01" db="EMBL/GenBank/DDBJ databases">
        <authorList>
            <person name="Regsiter A."/>
            <person name="William W."/>
        </authorList>
    </citation>
    <scope>NUCLEOTIDE SEQUENCE</scope>
    <source>
        <strain evidence="14">TRIP AH-1</strain>
    </source>
</reference>
<dbReference type="SUPFAM" id="SSF53784">
    <property type="entry name" value="Phosphofructokinase"/>
    <property type="match status" value="1"/>
</dbReference>
<dbReference type="InterPro" id="IPR035966">
    <property type="entry name" value="PKF_sf"/>
</dbReference>
<name>A0A445MSU6_9BACT</name>
<gene>
    <name evidence="12" type="primary">pfkA</name>
    <name evidence="14" type="ORF">PITCH_A140016</name>
</gene>
<evidence type="ECO:0000256" key="3">
    <source>
        <dbReference type="ARBA" id="ARBA00022679"/>
    </source>
</evidence>
<comment type="function">
    <text evidence="12">Catalyzes the phosphorylation of D-fructose 6-phosphate to fructose 1,6-bisphosphate by ATP, the first committing step of glycolysis.</text>
</comment>
<evidence type="ECO:0000256" key="11">
    <source>
        <dbReference type="ARBA" id="ARBA00048072"/>
    </source>
</evidence>
<organism evidence="14">
    <name type="scientific">uncultured Desulfobacterium sp</name>
    <dbReference type="NCBI Taxonomy" id="201089"/>
    <lineage>
        <taxon>Bacteria</taxon>
        <taxon>Pseudomonadati</taxon>
        <taxon>Thermodesulfobacteriota</taxon>
        <taxon>Desulfobacteria</taxon>
        <taxon>Desulfobacterales</taxon>
        <taxon>Desulfobacteriaceae</taxon>
        <taxon>Desulfobacterium</taxon>
        <taxon>environmental samples</taxon>
    </lineage>
</organism>
<evidence type="ECO:0000256" key="2">
    <source>
        <dbReference type="ARBA" id="ARBA00003138"/>
    </source>
</evidence>
<feature type="binding site" evidence="12">
    <location>
        <begin position="246"/>
        <end position="248"/>
    </location>
    <ligand>
        <name>substrate</name>
    </ligand>
</feature>
<comment type="subunit">
    <text evidence="12">Homodimer.</text>
</comment>
<dbReference type="Pfam" id="PF00365">
    <property type="entry name" value="PFK"/>
    <property type="match status" value="1"/>
</dbReference>
<evidence type="ECO:0000313" key="14">
    <source>
        <dbReference type="EMBL" id="SPD72536.1"/>
    </source>
</evidence>
<feature type="binding site" evidence="12">
    <location>
        <begin position="351"/>
        <end position="354"/>
    </location>
    <ligand>
        <name>substrate</name>
    </ligand>
</feature>
<evidence type="ECO:0000256" key="12">
    <source>
        <dbReference type="HAMAP-Rule" id="MF_01981"/>
    </source>
</evidence>
<keyword evidence="8 12" id="KW-0460">Magnesium</keyword>
<dbReference type="PRINTS" id="PR00476">
    <property type="entry name" value="PHFRCTKINASE"/>
</dbReference>
<dbReference type="InterPro" id="IPR022953">
    <property type="entry name" value="ATP_PFK"/>
</dbReference>
<dbReference type="GO" id="GO:0006002">
    <property type="term" value="P:fructose 6-phosphate metabolic process"/>
    <property type="evidence" value="ECO:0007669"/>
    <property type="project" value="InterPro"/>
</dbReference>
<sequence length="441" mass="48207">MSYNESDFEIAKLGECRIPSMMSGVQFVDDGDRVSYHSDPRKIMPLLKNGDALPGFETAGPRDKIFFDPSKLKCGIVTCGGICPGLNDVIRAIVLSLFHHYGVRNVFGFRYGYEGISSKYRHEPLELTPKRVAEIQHSGGTILGSSRGPQDILDMVDTLDRMNVGILFAIGGDGTLRGAQKIAEEIAKRNLKISVIGVPKTIDNDISYVHKSFGFETAVGESRTAIYSAHSEAAGARNGIGLVKLMGRESGFIAANASLANSEVNFCLVPEVSFHLEPFLEVLKKRLEARSHAVIVVAEGAGQELMSAATERDASGNIKFQDIGLFLKDKINQYFKKMDFEINLKYIDPSYTIRSMPANPHDAVFCLLLGHNAVHAGMSGRTNMLVGYWNGEYTHVPIPLAVSKRKRIDPHGRLWGSVLESTGQPPEMVNGSGVSGYDPVI</sequence>
<evidence type="ECO:0000256" key="9">
    <source>
        <dbReference type="ARBA" id="ARBA00023152"/>
    </source>
</evidence>
<feature type="binding site" evidence="12">
    <location>
        <position position="173"/>
    </location>
    <ligand>
        <name>Mg(2+)</name>
        <dbReference type="ChEBI" id="CHEBI:18420"/>
        <note>catalytic</note>
    </ligand>
</feature>